<keyword evidence="2" id="KW-1185">Reference proteome</keyword>
<dbReference type="EnsemblMetazoa" id="AMEC011725-RA">
    <property type="protein sequence ID" value="AMEC011725-PA"/>
    <property type="gene ID" value="AMEC011725"/>
</dbReference>
<name>A0A182U0K8_9DIPT</name>
<proteinExistence type="predicted"/>
<protein>
    <submittedName>
        <fullName evidence="1">Uncharacterized protein</fullName>
    </submittedName>
</protein>
<organism evidence="1 2">
    <name type="scientific">Anopheles melas</name>
    <dbReference type="NCBI Taxonomy" id="34690"/>
    <lineage>
        <taxon>Eukaryota</taxon>
        <taxon>Metazoa</taxon>
        <taxon>Ecdysozoa</taxon>
        <taxon>Arthropoda</taxon>
        <taxon>Hexapoda</taxon>
        <taxon>Insecta</taxon>
        <taxon>Pterygota</taxon>
        <taxon>Neoptera</taxon>
        <taxon>Endopterygota</taxon>
        <taxon>Diptera</taxon>
        <taxon>Nematocera</taxon>
        <taxon>Culicoidea</taxon>
        <taxon>Culicidae</taxon>
        <taxon>Anophelinae</taxon>
        <taxon>Anopheles</taxon>
    </lineage>
</organism>
<dbReference type="AlphaFoldDB" id="A0A182U0K8"/>
<evidence type="ECO:0000313" key="1">
    <source>
        <dbReference type="EnsemblMetazoa" id="AMEC011725-PA"/>
    </source>
</evidence>
<accession>A0A182U0K8</accession>
<reference evidence="1" key="2">
    <citation type="submission" date="2020-05" db="UniProtKB">
        <authorList>
            <consortium name="EnsemblMetazoa"/>
        </authorList>
    </citation>
    <scope>IDENTIFICATION</scope>
    <source>
        <strain evidence="1">CM1001059</strain>
    </source>
</reference>
<dbReference type="Proteomes" id="UP000075902">
    <property type="component" value="Unassembled WGS sequence"/>
</dbReference>
<dbReference type="VEuPathDB" id="VectorBase:AMEC011725"/>
<evidence type="ECO:0000313" key="2">
    <source>
        <dbReference type="Proteomes" id="UP000075902"/>
    </source>
</evidence>
<reference evidence="2" key="1">
    <citation type="submission" date="2014-01" db="EMBL/GenBank/DDBJ databases">
        <title>The Genome Sequence of Anopheles melas CM1001059_A (V2).</title>
        <authorList>
            <consortium name="The Broad Institute Genomics Platform"/>
            <person name="Neafsey D.E."/>
            <person name="Besansky N."/>
            <person name="Howell P."/>
            <person name="Walton C."/>
            <person name="Young S.K."/>
            <person name="Zeng Q."/>
            <person name="Gargeya S."/>
            <person name="Fitzgerald M."/>
            <person name="Haas B."/>
            <person name="Abouelleil A."/>
            <person name="Allen A.W."/>
            <person name="Alvarado L."/>
            <person name="Arachchi H.M."/>
            <person name="Berlin A.M."/>
            <person name="Chapman S.B."/>
            <person name="Gainer-Dewar J."/>
            <person name="Goldberg J."/>
            <person name="Griggs A."/>
            <person name="Gujja S."/>
            <person name="Hansen M."/>
            <person name="Howarth C."/>
            <person name="Imamovic A."/>
            <person name="Ireland A."/>
            <person name="Larimer J."/>
            <person name="McCowan C."/>
            <person name="Murphy C."/>
            <person name="Pearson M."/>
            <person name="Poon T.W."/>
            <person name="Priest M."/>
            <person name="Roberts A."/>
            <person name="Saif S."/>
            <person name="Shea T."/>
            <person name="Sisk P."/>
            <person name="Sykes S."/>
            <person name="Wortman J."/>
            <person name="Nusbaum C."/>
            <person name="Birren B."/>
        </authorList>
    </citation>
    <scope>NUCLEOTIDE SEQUENCE [LARGE SCALE GENOMIC DNA]</scope>
    <source>
        <strain evidence="2">CM1001059</strain>
    </source>
</reference>
<sequence>MLTSCSSLLSADGAGGVGNGDCAAGSGETLLAASALCEKLPSTPSLALLEFSSESSCSPSPAAIVWIMIWACSASFSSDFRRACRHAARFWALLERVSPSDTYLNARISDGLSLDSSYSGGRQLLARARFSAFTVRIGMRLIGVFASGDAAVSSPPATLLCSSSSVRPVAGSSLHFVLALM</sequence>